<name>A0AA37T265_9ALTE</name>
<evidence type="ECO:0000313" key="2">
    <source>
        <dbReference type="EMBL" id="GLR72479.1"/>
    </source>
</evidence>
<protein>
    <submittedName>
        <fullName evidence="2">NAD(P)-dependent oxidoreductase</fullName>
    </submittedName>
</protein>
<keyword evidence="3" id="KW-1185">Reference proteome</keyword>
<evidence type="ECO:0000259" key="1">
    <source>
        <dbReference type="Pfam" id="PF01370"/>
    </source>
</evidence>
<accession>A0AA37T265</accession>
<feature type="domain" description="NAD-dependent epimerase/dehydratase" evidence="1">
    <location>
        <begin position="9"/>
        <end position="214"/>
    </location>
</feature>
<dbReference type="PANTHER" id="PTHR48079">
    <property type="entry name" value="PROTEIN YEEZ"/>
    <property type="match status" value="1"/>
</dbReference>
<dbReference type="EMBL" id="BSOT01000010">
    <property type="protein sequence ID" value="GLR72479.1"/>
    <property type="molecule type" value="Genomic_DNA"/>
</dbReference>
<dbReference type="Proteomes" id="UP001156601">
    <property type="component" value="Unassembled WGS sequence"/>
</dbReference>
<gene>
    <name evidence="2" type="ORF">GCM10007852_33870</name>
</gene>
<dbReference type="PANTHER" id="PTHR48079:SF6">
    <property type="entry name" value="NAD(P)-BINDING DOMAIN-CONTAINING PROTEIN-RELATED"/>
    <property type="match status" value="1"/>
</dbReference>
<dbReference type="InterPro" id="IPR051783">
    <property type="entry name" value="NAD(P)-dependent_oxidoreduct"/>
</dbReference>
<dbReference type="InterPro" id="IPR001509">
    <property type="entry name" value="Epimerase_deHydtase"/>
</dbReference>
<dbReference type="AlphaFoldDB" id="A0AA37T265"/>
<comment type="caution">
    <text evidence="2">The sequence shown here is derived from an EMBL/GenBank/DDBJ whole genome shotgun (WGS) entry which is preliminary data.</text>
</comment>
<dbReference type="GO" id="GO:0005737">
    <property type="term" value="C:cytoplasm"/>
    <property type="evidence" value="ECO:0007669"/>
    <property type="project" value="TreeGrafter"/>
</dbReference>
<organism evidence="2 3">
    <name type="scientific">Agaribacter marinus</name>
    <dbReference type="NCBI Taxonomy" id="1431249"/>
    <lineage>
        <taxon>Bacteria</taxon>
        <taxon>Pseudomonadati</taxon>
        <taxon>Pseudomonadota</taxon>
        <taxon>Gammaproteobacteria</taxon>
        <taxon>Alteromonadales</taxon>
        <taxon>Alteromonadaceae</taxon>
        <taxon>Agaribacter</taxon>
    </lineage>
</organism>
<dbReference type="GO" id="GO:0004029">
    <property type="term" value="F:aldehyde dehydrogenase (NAD+) activity"/>
    <property type="evidence" value="ECO:0007669"/>
    <property type="project" value="TreeGrafter"/>
</dbReference>
<reference evidence="2" key="2">
    <citation type="submission" date="2023-01" db="EMBL/GenBank/DDBJ databases">
        <title>Draft genome sequence of Agaribacter marinus strain NBRC 110023.</title>
        <authorList>
            <person name="Sun Q."/>
            <person name="Mori K."/>
        </authorList>
    </citation>
    <scope>NUCLEOTIDE SEQUENCE</scope>
    <source>
        <strain evidence="2">NBRC 110023</strain>
    </source>
</reference>
<dbReference type="SUPFAM" id="SSF51735">
    <property type="entry name" value="NAD(P)-binding Rossmann-fold domains"/>
    <property type="match status" value="1"/>
</dbReference>
<dbReference type="Pfam" id="PF01370">
    <property type="entry name" value="Epimerase"/>
    <property type="match status" value="1"/>
</dbReference>
<sequence>MQHTIIGLGWLGQSLAEHLSQQGHNVIGTVRQTEKQHVLANKGVNAHIFDCYQTLPTSLASTLFEHRNVIISIAAGRRNLDPHRYIDAIQNLIDIATASRCRKIIFISATSVFADDEAEITNLTKPKPTSSSGFAHYAIEKYLLSAHQQSNVLRLAGLVGPNPDKGYRHPIHSLALRSVLSDPSGPVNLIHKQDVISTIHRLLEQNYDGRAFNLCSHEHPTRVDYYQWCAKQLDLPPLSFVDNDRGSRKTKRINAKDTLETLGLTLDFTTPYDMLP</sequence>
<proteinExistence type="predicted"/>
<evidence type="ECO:0000313" key="3">
    <source>
        <dbReference type="Proteomes" id="UP001156601"/>
    </source>
</evidence>
<dbReference type="RefSeq" id="WP_284218896.1">
    <property type="nucleotide sequence ID" value="NZ_BSOT01000010.1"/>
</dbReference>
<dbReference type="InterPro" id="IPR036291">
    <property type="entry name" value="NAD(P)-bd_dom_sf"/>
</dbReference>
<reference evidence="2" key="1">
    <citation type="journal article" date="2014" name="Int. J. Syst. Evol. Microbiol.">
        <title>Complete genome sequence of Corynebacterium casei LMG S-19264T (=DSM 44701T), isolated from a smear-ripened cheese.</title>
        <authorList>
            <consortium name="US DOE Joint Genome Institute (JGI-PGF)"/>
            <person name="Walter F."/>
            <person name="Albersmeier A."/>
            <person name="Kalinowski J."/>
            <person name="Ruckert C."/>
        </authorList>
    </citation>
    <scope>NUCLEOTIDE SEQUENCE</scope>
    <source>
        <strain evidence="2">NBRC 110023</strain>
    </source>
</reference>
<dbReference type="Gene3D" id="3.40.50.720">
    <property type="entry name" value="NAD(P)-binding Rossmann-like Domain"/>
    <property type="match status" value="1"/>
</dbReference>